<proteinExistence type="predicted"/>
<keyword evidence="3" id="KW-1185">Reference proteome</keyword>
<reference evidence="2 3" key="1">
    <citation type="journal article" date="2009" name="Stand. Genomic Sci.">
        <title>Complete genome sequence of Beutenbergia cavernae type strain (HKI 0122).</title>
        <authorList>
            <person name="Land M."/>
            <person name="Pukall R."/>
            <person name="Abt B."/>
            <person name="Goker M."/>
            <person name="Rohde M."/>
            <person name="Glavina Del Rio T."/>
            <person name="Tice H."/>
            <person name="Copeland A."/>
            <person name="Cheng J.F."/>
            <person name="Lucas S."/>
            <person name="Chen F."/>
            <person name="Nolan M."/>
            <person name="Bruce D."/>
            <person name="Goodwin L."/>
            <person name="Pitluck S."/>
            <person name="Ivanova N."/>
            <person name="Mavromatis K."/>
            <person name="Ovchinnikova G."/>
            <person name="Pati A."/>
            <person name="Chen A."/>
            <person name="Palaniappan K."/>
            <person name="Hauser L."/>
            <person name="Chang Y.J."/>
            <person name="Jefferies C.C."/>
            <person name="Saunders E."/>
            <person name="Brettin T."/>
            <person name="Detter J.C."/>
            <person name="Han C."/>
            <person name="Chain P."/>
            <person name="Bristow J."/>
            <person name="Eisen J.A."/>
            <person name="Markowitz V."/>
            <person name="Hugenholtz P."/>
            <person name="Kyrpides N.C."/>
            <person name="Klenk H.P."/>
            <person name="Lapidus A."/>
        </authorList>
    </citation>
    <scope>NUCLEOTIDE SEQUENCE [LARGE SCALE GENOMIC DNA]</scope>
    <source>
        <strain evidence="3">ATCC BAA-8 / DSM 12333 / NBRC 16432</strain>
    </source>
</reference>
<keyword evidence="1" id="KW-0812">Transmembrane</keyword>
<protein>
    <submittedName>
        <fullName evidence="2">Uncharacterized protein</fullName>
    </submittedName>
</protein>
<keyword evidence="1" id="KW-1133">Transmembrane helix</keyword>
<keyword evidence="1" id="KW-0472">Membrane</keyword>
<dbReference type="RefSeq" id="WP_015884482.1">
    <property type="nucleotide sequence ID" value="NC_012669.1"/>
</dbReference>
<evidence type="ECO:0000313" key="2">
    <source>
        <dbReference type="EMBL" id="ACQ82245.1"/>
    </source>
</evidence>
<dbReference type="Proteomes" id="UP000007962">
    <property type="component" value="Chromosome"/>
</dbReference>
<name>C5C5A5_BEUC1</name>
<feature type="transmembrane region" description="Helical" evidence="1">
    <location>
        <begin position="41"/>
        <end position="63"/>
    </location>
</feature>
<dbReference type="STRING" id="471853.Bcav_4004"/>
<sequence length="73" mass="7494">MRSLGLAIAGLFGGWLLATAVIGAFRALTLAATGAAAPVPFVLRFAPEVLAVLGAVLVPVLAARARARREARR</sequence>
<dbReference type="AlphaFoldDB" id="C5C5A5"/>
<evidence type="ECO:0000256" key="1">
    <source>
        <dbReference type="SAM" id="Phobius"/>
    </source>
</evidence>
<organism evidence="2 3">
    <name type="scientific">Beutenbergia cavernae (strain ATCC BAA-8 / DSM 12333 / CCUG 43141 / JCM 11478 / NBRC 16432 / NCIMB 13614 / HKI 0122)</name>
    <dbReference type="NCBI Taxonomy" id="471853"/>
    <lineage>
        <taxon>Bacteria</taxon>
        <taxon>Bacillati</taxon>
        <taxon>Actinomycetota</taxon>
        <taxon>Actinomycetes</taxon>
        <taxon>Micrococcales</taxon>
        <taxon>Beutenbergiaceae</taxon>
        <taxon>Beutenbergia</taxon>
    </lineage>
</organism>
<evidence type="ECO:0000313" key="3">
    <source>
        <dbReference type="Proteomes" id="UP000007962"/>
    </source>
</evidence>
<accession>C5C5A5</accession>
<dbReference type="HOGENOM" id="CLU_2697155_0_0_11"/>
<dbReference type="EMBL" id="CP001618">
    <property type="protein sequence ID" value="ACQ82245.1"/>
    <property type="molecule type" value="Genomic_DNA"/>
</dbReference>
<gene>
    <name evidence="2" type="ordered locus">Bcav_4004</name>
</gene>
<dbReference type="KEGG" id="bcv:Bcav_4004"/>